<evidence type="ECO:0000256" key="13">
    <source>
        <dbReference type="ARBA" id="ARBA00023211"/>
    </source>
</evidence>
<evidence type="ECO:0000256" key="9">
    <source>
        <dbReference type="ARBA" id="ARBA00022722"/>
    </source>
</evidence>
<comment type="function">
    <text evidence="3 14 16">Endonuclease that specifically degrades the RNA of RNA-DNA hybrids.</text>
</comment>
<sequence length="210" mass="23351">MTPLKTEEAHRLFGMTLFERSLSSYGYQMVCGIDEAGRGPLAGPVVAAAVILPSGYTADGIRDSKLLTEKQRETLYDKISLEAVAVGIGVVDHTTIDEINILQATYLAMESSIRNLSVQPDHLLIDALTLPRIDLPQKGIIRGDNLSITIAAASIIAKVTRDRLMTEYHRDFPEYNFLSHKGYGTEEHLRNLRTFGPCRIHRKTFRGVLP</sequence>
<dbReference type="SUPFAM" id="SSF53098">
    <property type="entry name" value="Ribonuclease H-like"/>
    <property type="match status" value="1"/>
</dbReference>
<evidence type="ECO:0000256" key="4">
    <source>
        <dbReference type="ARBA" id="ARBA00004496"/>
    </source>
</evidence>
<dbReference type="GO" id="GO:0005737">
    <property type="term" value="C:cytoplasm"/>
    <property type="evidence" value="ECO:0007669"/>
    <property type="project" value="UniProtKB-SubCell"/>
</dbReference>
<comment type="cofactor">
    <cofactor evidence="14 15">
        <name>Mn(2+)</name>
        <dbReference type="ChEBI" id="CHEBI:29035"/>
    </cofactor>
    <cofactor evidence="14 15">
        <name>Mg(2+)</name>
        <dbReference type="ChEBI" id="CHEBI:18420"/>
    </cofactor>
    <text evidence="14 15">Manganese or magnesium. Binds 1 divalent metal ion per monomer in the absence of substrate. May bind a second metal ion after substrate binding.</text>
</comment>
<comment type="similarity">
    <text evidence="5 14 16">Belongs to the RNase HII family.</text>
</comment>
<evidence type="ECO:0000256" key="7">
    <source>
        <dbReference type="ARBA" id="ARBA00019179"/>
    </source>
</evidence>
<dbReference type="AlphaFoldDB" id="A0A7X6DSJ0"/>
<dbReference type="NCBIfam" id="NF000595">
    <property type="entry name" value="PRK00015.1-3"/>
    <property type="match status" value="1"/>
</dbReference>
<dbReference type="EMBL" id="VTOW01000003">
    <property type="protein sequence ID" value="NKE72539.1"/>
    <property type="molecule type" value="Genomic_DNA"/>
</dbReference>
<dbReference type="PANTHER" id="PTHR10954">
    <property type="entry name" value="RIBONUCLEASE H2 SUBUNIT A"/>
    <property type="match status" value="1"/>
</dbReference>
<reference evidence="18 19" key="1">
    <citation type="journal article" date="2020" name="Nature">
        <title>Bacterial chemolithoautotrophy via manganese oxidation.</title>
        <authorList>
            <person name="Yu H."/>
            <person name="Leadbetter J.R."/>
        </authorList>
    </citation>
    <scope>NUCLEOTIDE SEQUENCE [LARGE SCALE GENOMIC DNA]</scope>
    <source>
        <strain evidence="18 19">Mn-1</strain>
    </source>
</reference>
<comment type="caution">
    <text evidence="18">The sequence shown here is derived from an EMBL/GenBank/DDBJ whole genome shotgun (WGS) entry which is preliminary data.</text>
</comment>
<protein>
    <recommendedName>
        <fullName evidence="7 14">Ribonuclease HII</fullName>
        <shortName evidence="14">RNase HII</shortName>
        <ecNumber evidence="6 14">3.1.26.4</ecNumber>
    </recommendedName>
</protein>
<evidence type="ECO:0000256" key="6">
    <source>
        <dbReference type="ARBA" id="ARBA00012180"/>
    </source>
</evidence>
<comment type="cofactor">
    <cofactor evidence="2">
        <name>Mg(2+)</name>
        <dbReference type="ChEBI" id="CHEBI:18420"/>
    </cofactor>
</comment>
<name>A0A7X6DSJ0_9BACT</name>
<dbReference type="GO" id="GO:0006298">
    <property type="term" value="P:mismatch repair"/>
    <property type="evidence" value="ECO:0007669"/>
    <property type="project" value="TreeGrafter"/>
</dbReference>
<dbReference type="InterPro" id="IPR001352">
    <property type="entry name" value="RNase_HII/HIII"/>
</dbReference>
<evidence type="ECO:0000256" key="12">
    <source>
        <dbReference type="ARBA" id="ARBA00022801"/>
    </source>
</evidence>
<accession>A0A7X6DSJ0</accession>
<dbReference type="FunFam" id="3.30.420.10:FF:000006">
    <property type="entry name" value="Ribonuclease HII"/>
    <property type="match status" value="1"/>
</dbReference>
<dbReference type="HAMAP" id="MF_00052_B">
    <property type="entry name" value="RNase_HII_B"/>
    <property type="match status" value="1"/>
</dbReference>
<keyword evidence="10 14" id="KW-0479">Metal-binding</keyword>
<feature type="binding site" evidence="14 15">
    <location>
        <position position="35"/>
    </location>
    <ligand>
        <name>a divalent metal cation</name>
        <dbReference type="ChEBI" id="CHEBI:60240"/>
    </ligand>
</feature>
<dbReference type="InterPro" id="IPR036397">
    <property type="entry name" value="RNaseH_sf"/>
</dbReference>
<dbReference type="NCBIfam" id="NF000594">
    <property type="entry name" value="PRK00015.1-1"/>
    <property type="match status" value="1"/>
</dbReference>
<keyword evidence="12 14" id="KW-0378">Hydrolase</keyword>
<dbReference type="EC" id="3.1.26.4" evidence="6 14"/>
<dbReference type="GO" id="GO:0004523">
    <property type="term" value="F:RNA-DNA hybrid ribonuclease activity"/>
    <property type="evidence" value="ECO:0007669"/>
    <property type="project" value="UniProtKB-UniRule"/>
</dbReference>
<evidence type="ECO:0000256" key="15">
    <source>
        <dbReference type="PROSITE-ProRule" id="PRU01319"/>
    </source>
</evidence>
<dbReference type="Pfam" id="PF01351">
    <property type="entry name" value="RNase_HII"/>
    <property type="match status" value="1"/>
</dbReference>
<feature type="domain" description="RNase H type-2" evidence="17">
    <location>
        <begin position="28"/>
        <end position="210"/>
    </location>
</feature>
<feature type="binding site" evidence="14 15">
    <location>
        <position position="126"/>
    </location>
    <ligand>
        <name>a divalent metal cation</name>
        <dbReference type="ChEBI" id="CHEBI:60240"/>
    </ligand>
</feature>
<dbReference type="Proteomes" id="UP000534783">
    <property type="component" value="Unassembled WGS sequence"/>
</dbReference>
<dbReference type="GO" id="GO:0030145">
    <property type="term" value="F:manganese ion binding"/>
    <property type="evidence" value="ECO:0007669"/>
    <property type="project" value="UniProtKB-UniRule"/>
</dbReference>
<dbReference type="GO" id="GO:0032299">
    <property type="term" value="C:ribonuclease H2 complex"/>
    <property type="evidence" value="ECO:0007669"/>
    <property type="project" value="TreeGrafter"/>
</dbReference>
<evidence type="ECO:0000256" key="3">
    <source>
        <dbReference type="ARBA" id="ARBA00004065"/>
    </source>
</evidence>
<dbReference type="PANTHER" id="PTHR10954:SF18">
    <property type="entry name" value="RIBONUCLEASE HII"/>
    <property type="match status" value="1"/>
</dbReference>
<keyword evidence="19" id="KW-1185">Reference proteome</keyword>
<keyword evidence="9 14" id="KW-0540">Nuclease</keyword>
<evidence type="ECO:0000313" key="19">
    <source>
        <dbReference type="Proteomes" id="UP000534783"/>
    </source>
</evidence>
<dbReference type="GO" id="GO:0003723">
    <property type="term" value="F:RNA binding"/>
    <property type="evidence" value="ECO:0007669"/>
    <property type="project" value="UniProtKB-UniRule"/>
</dbReference>
<organism evidence="18 19">
    <name type="scientific">Candidatus Manganitrophus noduliformans</name>
    <dbReference type="NCBI Taxonomy" id="2606439"/>
    <lineage>
        <taxon>Bacteria</taxon>
        <taxon>Pseudomonadati</taxon>
        <taxon>Nitrospirota</taxon>
        <taxon>Nitrospiria</taxon>
        <taxon>Candidatus Troglogloeales</taxon>
        <taxon>Candidatus Manganitrophaceae</taxon>
        <taxon>Candidatus Manganitrophus</taxon>
    </lineage>
</organism>
<keyword evidence="11 14" id="KW-0255">Endonuclease</keyword>
<evidence type="ECO:0000256" key="8">
    <source>
        <dbReference type="ARBA" id="ARBA00022490"/>
    </source>
</evidence>
<keyword evidence="13 14" id="KW-0464">Manganese</keyword>
<dbReference type="CDD" id="cd07182">
    <property type="entry name" value="RNase_HII_bacteria_HII_like"/>
    <property type="match status" value="1"/>
</dbReference>
<evidence type="ECO:0000256" key="1">
    <source>
        <dbReference type="ARBA" id="ARBA00000077"/>
    </source>
</evidence>
<evidence type="ECO:0000256" key="11">
    <source>
        <dbReference type="ARBA" id="ARBA00022759"/>
    </source>
</evidence>
<dbReference type="Gene3D" id="3.30.420.10">
    <property type="entry name" value="Ribonuclease H-like superfamily/Ribonuclease H"/>
    <property type="match status" value="1"/>
</dbReference>
<dbReference type="InterPro" id="IPR012337">
    <property type="entry name" value="RNaseH-like_sf"/>
</dbReference>
<dbReference type="InterPro" id="IPR024567">
    <property type="entry name" value="RNase_HII/HIII_dom"/>
</dbReference>
<dbReference type="RefSeq" id="WP_168062281.1">
    <property type="nucleotide sequence ID" value="NZ_VTOW01000003.1"/>
</dbReference>
<keyword evidence="8 14" id="KW-0963">Cytoplasm</keyword>
<comment type="catalytic activity">
    <reaction evidence="1 14 15 16">
        <text>Endonucleolytic cleavage to 5'-phosphomonoester.</text>
        <dbReference type="EC" id="3.1.26.4"/>
    </reaction>
</comment>
<comment type="subcellular location">
    <subcellularLocation>
        <location evidence="4 14">Cytoplasm</location>
    </subcellularLocation>
</comment>
<dbReference type="GO" id="GO:0043137">
    <property type="term" value="P:DNA replication, removal of RNA primer"/>
    <property type="evidence" value="ECO:0007669"/>
    <property type="project" value="TreeGrafter"/>
</dbReference>
<dbReference type="InterPro" id="IPR022898">
    <property type="entry name" value="RNase_HII"/>
</dbReference>
<feature type="binding site" evidence="14 15">
    <location>
        <position position="34"/>
    </location>
    <ligand>
        <name>a divalent metal cation</name>
        <dbReference type="ChEBI" id="CHEBI:60240"/>
    </ligand>
</feature>
<evidence type="ECO:0000256" key="10">
    <source>
        <dbReference type="ARBA" id="ARBA00022723"/>
    </source>
</evidence>
<gene>
    <name evidence="14" type="primary">rnhB</name>
    <name evidence="18" type="ORF">MNODULE_17445</name>
</gene>
<evidence type="ECO:0000256" key="5">
    <source>
        <dbReference type="ARBA" id="ARBA00007383"/>
    </source>
</evidence>
<evidence type="ECO:0000256" key="14">
    <source>
        <dbReference type="HAMAP-Rule" id="MF_00052"/>
    </source>
</evidence>
<evidence type="ECO:0000259" key="17">
    <source>
        <dbReference type="PROSITE" id="PS51975"/>
    </source>
</evidence>
<evidence type="ECO:0000256" key="16">
    <source>
        <dbReference type="RuleBase" id="RU003515"/>
    </source>
</evidence>
<dbReference type="PROSITE" id="PS51975">
    <property type="entry name" value="RNASE_H_2"/>
    <property type="match status" value="1"/>
</dbReference>
<evidence type="ECO:0000313" key="18">
    <source>
        <dbReference type="EMBL" id="NKE72539.1"/>
    </source>
</evidence>
<proteinExistence type="inferred from homology"/>
<evidence type="ECO:0000256" key="2">
    <source>
        <dbReference type="ARBA" id="ARBA00001946"/>
    </source>
</evidence>